<dbReference type="GO" id="GO:0004061">
    <property type="term" value="F:arylformamidase activity"/>
    <property type="evidence" value="ECO:0007669"/>
    <property type="project" value="InterPro"/>
</dbReference>
<keyword evidence="2" id="KW-1185">Reference proteome</keyword>
<dbReference type="PANTHER" id="PTHR34861">
    <property type="match status" value="1"/>
</dbReference>
<dbReference type="AlphaFoldDB" id="A0A7Y9JL07"/>
<protein>
    <submittedName>
        <fullName evidence="1">Kynurenine formamidase</fullName>
    </submittedName>
</protein>
<dbReference type="Gene3D" id="3.50.30.50">
    <property type="entry name" value="Putative cyclase"/>
    <property type="match status" value="1"/>
</dbReference>
<evidence type="ECO:0000313" key="1">
    <source>
        <dbReference type="EMBL" id="NYD50994.1"/>
    </source>
</evidence>
<reference evidence="1 2" key="1">
    <citation type="submission" date="2020-07" db="EMBL/GenBank/DDBJ databases">
        <title>Sequencing the genomes of 1000 actinobacteria strains.</title>
        <authorList>
            <person name="Klenk H.-P."/>
        </authorList>
    </citation>
    <scope>NUCLEOTIDE SEQUENCE [LARGE SCALE GENOMIC DNA]</scope>
    <source>
        <strain evidence="1 2">DSM 40398</strain>
    </source>
</reference>
<sequence>MTSGDFRRVGAEVSNWGRWGAEDERGTTNLITPREIVGAARLVRKGAVFDLGIPLGADGPQAFPGRTNPLHMMTETGAGQEYPGGAKWSDDYVVMPLQSGTQWDAFAHVWYDGRLYNGFGEDAVGPHGASRCSIDALGGGIAGRGVLLDVARHAGVDWLEGGHVIGPETLDAVAERQGTEIRAGDVLLVRTGWWRKFAVERDAAGWMSTEPGLGLDCVRWIRDHDLAALGMDNWGIEVAPGEDPAVTSPVHCVLLRDVGIPLGEIFDLEALAEDCAGDGVHEFFFVAPPLKVTGAVGSPVNPLALK</sequence>
<accession>A0A7Y9JL07</accession>
<dbReference type="SUPFAM" id="SSF102198">
    <property type="entry name" value="Putative cyclase"/>
    <property type="match status" value="1"/>
</dbReference>
<name>A0A7Y9JL07_9ACTN</name>
<dbReference type="RefSeq" id="WP_179847453.1">
    <property type="nucleotide sequence ID" value="NZ_JACCBA010000001.1"/>
</dbReference>
<dbReference type="GO" id="GO:0019441">
    <property type="term" value="P:L-tryptophan catabolic process to kynurenine"/>
    <property type="evidence" value="ECO:0007669"/>
    <property type="project" value="InterPro"/>
</dbReference>
<dbReference type="InterPro" id="IPR037175">
    <property type="entry name" value="KFase_sf"/>
</dbReference>
<evidence type="ECO:0000313" key="2">
    <source>
        <dbReference type="Proteomes" id="UP000529783"/>
    </source>
</evidence>
<comment type="caution">
    <text evidence="1">The sequence shown here is derived from an EMBL/GenBank/DDBJ whole genome shotgun (WGS) entry which is preliminary data.</text>
</comment>
<dbReference type="Proteomes" id="UP000529783">
    <property type="component" value="Unassembled WGS sequence"/>
</dbReference>
<dbReference type="PANTHER" id="PTHR34861:SF10">
    <property type="entry name" value="CYCLASE"/>
    <property type="match status" value="1"/>
</dbReference>
<dbReference type="InterPro" id="IPR007325">
    <property type="entry name" value="KFase/CYL"/>
</dbReference>
<gene>
    <name evidence="1" type="ORF">BJY14_006977</name>
</gene>
<proteinExistence type="predicted"/>
<dbReference type="Pfam" id="PF04199">
    <property type="entry name" value="Cyclase"/>
    <property type="match status" value="1"/>
</dbReference>
<dbReference type="EMBL" id="JACCBA010000001">
    <property type="protein sequence ID" value="NYD50994.1"/>
    <property type="molecule type" value="Genomic_DNA"/>
</dbReference>
<organism evidence="1 2">
    <name type="scientific">Actinomadura luteofluorescens</name>
    <dbReference type="NCBI Taxonomy" id="46163"/>
    <lineage>
        <taxon>Bacteria</taxon>
        <taxon>Bacillati</taxon>
        <taxon>Actinomycetota</taxon>
        <taxon>Actinomycetes</taxon>
        <taxon>Streptosporangiales</taxon>
        <taxon>Thermomonosporaceae</taxon>
        <taxon>Actinomadura</taxon>
    </lineage>
</organism>